<evidence type="ECO:0000313" key="7">
    <source>
        <dbReference type="EMBL" id="AOY84350.1"/>
    </source>
</evidence>
<dbReference type="SUPFAM" id="SSF50129">
    <property type="entry name" value="GroES-like"/>
    <property type="match status" value="1"/>
</dbReference>
<feature type="domain" description="Enoyl reductase (ER)" evidence="6">
    <location>
        <begin position="11"/>
        <end position="369"/>
    </location>
</feature>
<evidence type="ECO:0000256" key="2">
    <source>
        <dbReference type="ARBA" id="ARBA00008072"/>
    </source>
</evidence>
<dbReference type="InterPro" id="IPR000683">
    <property type="entry name" value="Gfo/Idh/MocA-like_OxRdtase_N"/>
</dbReference>
<dbReference type="EMBL" id="CP017708">
    <property type="protein sequence ID" value="AOY84350.1"/>
    <property type="molecule type" value="Genomic_DNA"/>
</dbReference>
<dbReference type="Proteomes" id="UP000176944">
    <property type="component" value="Chromosome"/>
</dbReference>
<dbReference type="PANTHER" id="PTHR43350:SF19">
    <property type="entry name" value="D-GULOSIDE 3-DEHYDROGENASE"/>
    <property type="match status" value="1"/>
</dbReference>
<dbReference type="Gene3D" id="3.30.360.10">
    <property type="entry name" value="Dihydrodipicolinate Reductase, domain 2"/>
    <property type="match status" value="1"/>
</dbReference>
<dbReference type="InterPro" id="IPR013149">
    <property type="entry name" value="ADH-like_C"/>
</dbReference>
<dbReference type="SUPFAM" id="SSF51735">
    <property type="entry name" value="NAD(P)-binding Rossmann-fold domains"/>
    <property type="match status" value="2"/>
</dbReference>
<dbReference type="InterPro" id="IPR020843">
    <property type="entry name" value="ER"/>
</dbReference>
<dbReference type="Gene3D" id="3.40.50.720">
    <property type="entry name" value="NAD(P)-binding Rossmann-like Domain"/>
    <property type="match status" value="2"/>
</dbReference>
<dbReference type="InterPro" id="IPR036291">
    <property type="entry name" value="NAD(P)-bd_dom_sf"/>
</dbReference>
<comment type="cofactor">
    <cofactor evidence="1">
        <name>Zn(2+)</name>
        <dbReference type="ChEBI" id="CHEBI:29105"/>
    </cofactor>
</comment>
<dbReference type="InterPro" id="IPR011032">
    <property type="entry name" value="GroES-like_sf"/>
</dbReference>
<sequence length="730" mass="79242">MKQVSQNYKSGAIRLEKVNAPALKPGGVLVQSLYTVISAGTEGMKVKEGKMSYLEKAKARPDQVKKVIQSVQQNGLVATYEKVMNKLDSLTPLGYSLSGIVIAVGSGAEEFVVGQRVACAGAGYANHAQVNFVPKNLVVPVEDHVSMEHAAFATIGAIAMQGFRQAELQLGETACVIGLGLIGQLLVQILRAAGVNVIGVDLSEERCQLAVKMGAAAASTPDDPKLASHIERLTFGKGADCIFLAAGGNSNGPVELAVEIARDRAKVVDIGKTKLDLPWKDYYEKELDVRFSRSYGPGRYDPNYEERGIDYPIGYVRWTEGRNMASFLDLVAKGQINLEPIISAVHPFSEAERVYQDMAEGRGGGLGILFQYPEQVEPVQHLPTLQVTQKLTEVIEDKVKLGVIGAGNYASSMLLPHLVKHNHVRLLEVATSKSLSAANAVRKFAFERSSTDYQALLKSSDIDAVIIATRHGSHAKMTAEALQAGKAVFVEKPLAIDLAGAELVRQAVIDSGNERLLVGFNRRYSPLVKQVAKVFDGDGIPLMMNYRVHAGQMEAGSWYLDTSEGSRFVGEAGHFLDVFSFITRSRPVSVVARALRPMQVTQDDLENISVTITYENGSVGNLMYLTQGGKKVPKEFLEVFGGGCTVQLHNFESLTVFQGNMQRKVKARGINKGQKEEIHAFVSAVKSGLEMPISIDSLLDTTLATLATVESLRTGQAVQLADYWIRETVE</sequence>
<evidence type="ECO:0000256" key="3">
    <source>
        <dbReference type="ARBA" id="ARBA00022723"/>
    </source>
</evidence>
<name>A0A1D9GAE0_MOOP1</name>
<dbReference type="SMART" id="SM00829">
    <property type="entry name" value="PKS_ER"/>
    <property type="match status" value="1"/>
</dbReference>
<evidence type="ECO:0000313" key="8">
    <source>
        <dbReference type="Proteomes" id="UP000176944"/>
    </source>
</evidence>
<organism evidence="7 8">
    <name type="scientific">Moorena producens (strain JHB)</name>
    <dbReference type="NCBI Taxonomy" id="1454205"/>
    <lineage>
        <taxon>Bacteria</taxon>
        <taxon>Bacillati</taxon>
        <taxon>Cyanobacteriota</taxon>
        <taxon>Cyanophyceae</taxon>
        <taxon>Coleofasciculales</taxon>
        <taxon>Coleofasciculaceae</taxon>
        <taxon>Moorena</taxon>
    </lineage>
</organism>
<dbReference type="Pfam" id="PF01408">
    <property type="entry name" value="GFO_IDH_MocA"/>
    <property type="match status" value="1"/>
</dbReference>
<gene>
    <name evidence="7" type="ORF">BJP36_34920</name>
</gene>
<dbReference type="GO" id="GO:0046872">
    <property type="term" value="F:metal ion binding"/>
    <property type="evidence" value="ECO:0007669"/>
    <property type="project" value="UniProtKB-KW"/>
</dbReference>
<keyword evidence="3" id="KW-0479">Metal-binding</keyword>
<dbReference type="PANTHER" id="PTHR43350">
    <property type="entry name" value="NAD-DEPENDENT ALCOHOL DEHYDROGENASE"/>
    <property type="match status" value="1"/>
</dbReference>
<evidence type="ECO:0000256" key="1">
    <source>
        <dbReference type="ARBA" id="ARBA00001947"/>
    </source>
</evidence>
<evidence type="ECO:0000256" key="5">
    <source>
        <dbReference type="ARBA" id="ARBA00023002"/>
    </source>
</evidence>
<dbReference type="Gene3D" id="3.90.180.10">
    <property type="entry name" value="Medium-chain alcohol dehydrogenases, catalytic domain"/>
    <property type="match status" value="1"/>
</dbReference>
<protein>
    <submittedName>
        <fullName evidence="7">Bi-domain-containing oxidoreductase</fullName>
    </submittedName>
</protein>
<keyword evidence="4" id="KW-0862">Zinc</keyword>
<proteinExistence type="inferred from homology"/>
<keyword evidence="5" id="KW-0560">Oxidoreductase</keyword>
<accession>A0A1D9GAE0</accession>
<dbReference type="CDD" id="cd08255">
    <property type="entry name" value="2-desacetyl-2-hydroxyethyl_bacteriochlorophyllide_like"/>
    <property type="match status" value="1"/>
</dbReference>
<dbReference type="GO" id="GO:0016491">
    <property type="term" value="F:oxidoreductase activity"/>
    <property type="evidence" value="ECO:0007669"/>
    <property type="project" value="UniProtKB-KW"/>
</dbReference>
<dbReference type="AlphaFoldDB" id="A0A1D9GAE0"/>
<evidence type="ECO:0000256" key="4">
    <source>
        <dbReference type="ARBA" id="ARBA00022833"/>
    </source>
</evidence>
<dbReference type="Pfam" id="PF00107">
    <property type="entry name" value="ADH_zinc_N"/>
    <property type="match status" value="1"/>
</dbReference>
<evidence type="ECO:0000259" key="6">
    <source>
        <dbReference type="SMART" id="SM00829"/>
    </source>
</evidence>
<comment type="similarity">
    <text evidence="2">Belongs to the zinc-containing alcohol dehydrogenase family.</text>
</comment>
<dbReference type="GO" id="GO:0000166">
    <property type="term" value="F:nucleotide binding"/>
    <property type="evidence" value="ECO:0007669"/>
    <property type="project" value="InterPro"/>
</dbReference>
<reference evidence="8" key="1">
    <citation type="submission" date="2016-10" db="EMBL/GenBank/DDBJ databases">
        <title>Comparative genomics uncovers the prolific and rare metabolic potential of the cyanobacterial genus Moorea.</title>
        <authorList>
            <person name="Leao T."/>
            <person name="Castelao G."/>
            <person name="Korobeynikov A."/>
            <person name="Monroe E.A."/>
            <person name="Podell S."/>
            <person name="Glukhov E."/>
            <person name="Allen E."/>
            <person name="Gerwick W.H."/>
            <person name="Gerwick L."/>
        </authorList>
    </citation>
    <scope>NUCLEOTIDE SEQUENCE [LARGE SCALE GENOMIC DNA]</scope>
    <source>
        <strain evidence="8">JHB</strain>
    </source>
</reference>
<dbReference type="SUPFAM" id="SSF55347">
    <property type="entry name" value="Glyceraldehyde-3-phosphate dehydrogenase-like, C-terminal domain"/>
    <property type="match status" value="1"/>
</dbReference>